<dbReference type="PANTHER" id="PTHR33406:SF13">
    <property type="entry name" value="MEMBRANE PROTEIN YDFJ"/>
    <property type="match status" value="1"/>
</dbReference>
<evidence type="ECO:0000256" key="6">
    <source>
        <dbReference type="SAM" id="Phobius"/>
    </source>
</evidence>
<evidence type="ECO:0000256" key="5">
    <source>
        <dbReference type="ARBA" id="ARBA00023136"/>
    </source>
</evidence>
<reference evidence="8 9" key="1">
    <citation type="submission" date="2017-04" db="EMBL/GenBank/DDBJ databases">
        <title>Kefir bacterial isolates.</title>
        <authorList>
            <person name="Kim Y."/>
            <person name="Blasche S."/>
            <person name="Patil K.R."/>
        </authorList>
    </citation>
    <scope>NUCLEOTIDE SEQUENCE [LARGE SCALE GENOMIC DNA]</scope>
    <source>
        <strain evidence="8 9">OG2</strain>
    </source>
</reference>
<evidence type="ECO:0000313" key="9">
    <source>
        <dbReference type="Proteomes" id="UP000216802"/>
    </source>
</evidence>
<evidence type="ECO:0000259" key="7">
    <source>
        <dbReference type="Pfam" id="PF03176"/>
    </source>
</evidence>
<proteinExistence type="predicted"/>
<name>A0A269XF46_9LACO</name>
<dbReference type="Pfam" id="PF03176">
    <property type="entry name" value="MMPL"/>
    <property type="match status" value="1"/>
</dbReference>
<evidence type="ECO:0000313" key="8">
    <source>
        <dbReference type="EMBL" id="PAK71855.1"/>
    </source>
</evidence>
<comment type="caution">
    <text evidence="8">The sequence shown here is derived from an EMBL/GenBank/DDBJ whole genome shotgun (WGS) entry which is preliminary data.</text>
</comment>
<dbReference type="PANTHER" id="PTHR33406">
    <property type="entry name" value="MEMBRANE PROTEIN MJ1562-RELATED"/>
    <property type="match status" value="1"/>
</dbReference>
<keyword evidence="5 6" id="KW-0472">Membrane</keyword>
<feature type="non-terminal residue" evidence="8">
    <location>
        <position position="1"/>
    </location>
</feature>
<dbReference type="Proteomes" id="UP000216802">
    <property type="component" value="Unassembled WGS sequence"/>
</dbReference>
<dbReference type="SUPFAM" id="SSF82866">
    <property type="entry name" value="Multidrug efflux transporter AcrB transmembrane domain"/>
    <property type="match status" value="1"/>
</dbReference>
<keyword evidence="2" id="KW-1003">Cell membrane</keyword>
<sequence length="105" mass="11237">FVFRSILVPLKAVLGFVLSLLATLGFTTLVTQDGFLGGLFGVENTGPLLAFLPVITIGLLFGLAIDYELFLMTRVHEEYSKTGDNDHSIRVGIKESGPVIVAAAL</sequence>
<dbReference type="RefSeq" id="WP_179287002.1">
    <property type="nucleotide sequence ID" value="NZ_NCXI01000347.1"/>
</dbReference>
<dbReference type="EMBL" id="NCXI01000347">
    <property type="protein sequence ID" value="PAK71855.1"/>
    <property type="molecule type" value="Genomic_DNA"/>
</dbReference>
<accession>A0A269XF46</accession>
<gene>
    <name evidence="8" type="ORF">B8W98_12640</name>
</gene>
<protein>
    <recommendedName>
        <fullName evidence="7">Membrane transport protein MMPL domain-containing protein</fullName>
    </recommendedName>
</protein>
<keyword evidence="3 6" id="KW-0812">Transmembrane</keyword>
<feature type="domain" description="Membrane transport protein MMPL" evidence="7">
    <location>
        <begin position="2"/>
        <end position="105"/>
    </location>
</feature>
<evidence type="ECO:0000256" key="4">
    <source>
        <dbReference type="ARBA" id="ARBA00022989"/>
    </source>
</evidence>
<dbReference type="InterPro" id="IPR004869">
    <property type="entry name" value="MMPL_dom"/>
</dbReference>
<keyword evidence="4 6" id="KW-1133">Transmembrane helix</keyword>
<organism evidence="8 9">
    <name type="scientific">Lentilactobacillus parakefiri</name>
    <dbReference type="NCBI Taxonomy" id="152332"/>
    <lineage>
        <taxon>Bacteria</taxon>
        <taxon>Bacillati</taxon>
        <taxon>Bacillota</taxon>
        <taxon>Bacilli</taxon>
        <taxon>Lactobacillales</taxon>
        <taxon>Lactobacillaceae</taxon>
        <taxon>Lentilactobacillus</taxon>
    </lineage>
</organism>
<evidence type="ECO:0000256" key="3">
    <source>
        <dbReference type="ARBA" id="ARBA00022692"/>
    </source>
</evidence>
<dbReference type="AlphaFoldDB" id="A0A269XF46"/>
<evidence type="ECO:0000256" key="1">
    <source>
        <dbReference type="ARBA" id="ARBA00004651"/>
    </source>
</evidence>
<feature type="transmembrane region" description="Helical" evidence="6">
    <location>
        <begin position="12"/>
        <end position="30"/>
    </location>
</feature>
<feature type="transmembrane region" description="Helical" evidence="6">
    <location>
        <begin position="50"/>
        <end position="71"/>
    </location>
</feature>
<dbReference type="GO" id="GO:0005886">
    <property type="term" value="C:plasma membrane"/>
    <property type="evidence" value="ECO:0007669"/>
    <property type="project" value="UniProtKB-SubCell"/>
</dbReference>
<comment type="subcellular location">
    <subcellularLocation>
        <location evidence="1">Cell membrane</location>
        <topology evidence="1">Multi-pass membrane protein</topology>
    </subcellularLocation>
</comment>
<feature type="non-terminal residue" evidence="8">
    <location>
        <position position="105"/>
    </location>
</feature>
<evidence type="ECO:0000256" key="2">
    <source>
        <dbReference type="ARBA" id="ARBA00022475"/>
    </source>
</evidence>
<dbReference type="InterPro" id="IPR050545">
    <property type="entry name" value="Mycobact_MmpL"/>
</dbReference>
<dbReference type="Gene3D" id="1.20.1640.10">
    <property type="entry name" value="Multidrug efflux transporter AcrB transmembrane domain"/>
    <property type="match status" value="1"/>
</dbReference>